<evidence type="ECO:0000256" key="1">
    <source>
        <dbReference type="ARBA" id="ARBA00004123"/>
    </source>
</evidence>
<dbReference type="Pfam" id="PF00096">
    <property type="entry name" value="zf-C2H2"/>
    <property type="match status" value="2"/>
</dbReference>
<keyword evidence="11" id="KW-1185">Reference proteome</keyword>
<dbReference type="InterPro" id="IPR050331">
    <property type="entry name" value="Zinc_finger"/>
</dbReference>
<dbReference type="SMART" id="SM00355">
    <property type="entry name" value="ZnF_C2H2"/>
    <property type="match status" value="2"/>
</dbReference>
<protein>
    <submittedName>
        <fullName evidence="10">Putative C2H2 finger domain protein (Ezf)</fullName>
    </submittedName>
</protein>
<evidence type="ECO:0000256" key="2">
    <source>
        <dbReference type="ARBA" id="ARBA00022723"/>
    </source>
</evidence>
<evidence type="ECO:0000313" key="10">
    <source>
        <dbReference type="EMBL" id="KNG89580.1"/>
    </source>
</evidence>
<dbReference type="InterPro" id="IPR013087">
    <property type="entry name" value="Znf_C2H2_type"/>
</dbReference>
<evidence type="ECO:0000313" key="11">
    <source>
        <dbReference type="Proteomes" id="UP000037505"/>
    </source>
</evidence>
<evidence type="ECO:0000256" key="4">
    <source>
        <dbReference type="ARBA" id="ARBA00022771"/>
    </source>
</evidence>
<feature type="compositionally biased region" description="Low complexity" evidence="8">
    <location>
        <begin position="1"/>
        <end position="18"/>
    </location>
</feature>
<feature type="region of interest" description="Disordered" evidence="8">
    <location>
        <begin position="345"/>
        <end position="408"/>
    </location>
</feature>
<feature type="compositionally biased region" description="Basic and acidic residues" evidence="8">
    <location>
        <begin position="354"/>
        <end position="367"/>
    </location>
</feature>
<keyword evidence="4 7" id="KW-0863">Zinc-finger</keyword>
<feature type="domain" description="C2H2-type" evidence="9">
    <location>
        <begin position="273"/>
        <end position="295"/>
    </location>
</feature>
<evidence type="ECO:0000256" key="5">
    <source>
        <dbReference type="ARBA" id="ARBA00022833"/>
    </source>
</evidence>
<feature type="compositionally biased region" description="Polar residues" evidence="8">
    <location>
        <begin position="382"/>
        <end position="408"/>
    </location>
</feature>
<dbReference type="GO" id="GO:0010468">
    <property type="term" value="P:regulation of gene expression"/>
    <property type="evidence" value="ECO:0007669"/>
    <property type="project" value="TreeGrafter"/>
</dbReference>
<dbReference type="PROSITE" id="PS50157">
    <property type="entry name" value="ZINC_FINGER_C2H2_2"/>
    <property type="match status" value="2"/>
</dbReference>
<feature type="domain" description="C2H2-type" evidence="9">
    <location>
        <begin position="303"/>
        <end position="331"/>
    </location>
</feature>
<comment type="caution">
    <text evidence="10">The sequence shown here is derived from an EMBL/GenBank/DDBJ whole genome shotgun (WGS) entry which is preliminary data.</text>
</comment>
<feature type="region of interest" description="Disordered" evidence="8">
    <location>
        <begin position="147"/>
        <end position="180"/>
    </location>
</feature>
<dbReference type="PANTHER" id="PTHR16515">
    <property type="entry name" value="PR DOMAIN ZINC FINGER PROTEIN"/>
    <property type="match status" value="1"/>
</dbReference>
<dbReference type="GO" id="GO:0008270">
    <property type="term" value="F:zinc ion binding"/>
    <property type="evidence" value="ECO:0007669"/>
    <property type="project" value="UniProtKB-KW"/>
</dbReference>
<dbReference type="OrthoDB" id="6910977at2759"/>
<name>A0A0L1JCW6_ASPN3</name>
<dbReference type="STRING" id="1509407.A0A0L1JCW6"/>
<evidence type="ECO:0000259" key="9">
    <source>
        <dbReference type="PROSITE" id="PS50157"/>
    </source>
</evidence>
<dbReference type="GeneID" id="26804987"/>
<feature type="compositionally biased region" description="Polar residues" evidence="8">
    <location>
        <begin position="147"/>
        <end position="169"/>
    </location>
</feature>
<evidence type="ECO:0000256" key="6">
    <source>
        <dbReference type="ARBA" id="ARBA00023242"/>
    </source>
</evidence>
<reference evidence="10 11" key="1">
    <citation type="submission" date="2014-06" db="EMBL/GenBank/DDBJ databases">
        <title>The Genome of the Aflatoxigenic Filamentous Fungus Aspergillus nomius.</title>
        <authorList>
            <person name="Moore M.G."/>
            <person name="Shannon B.M."/>
            <person name="Brian M.M."/>
        </authorList>
    </citation>
    <scope>NUCLEOTIDE SEQUENCE [LARGE SCALE GENOMIC DNA]</scope>
    <source>
        <strain evidence="10 11">NRRL 13137</strain>
    </source>
</reference>
<keyword evidence="6" id="KW-0539">Nucleus</keyword>
<keyword evidence="2" id="KW-0479">Metal-binding</keyword>
<sequence length="408" mass="45506">MEQAPTSFSSPSPFVRSPPENHIMLEDTSAYSSPMCSVSSYPSNSQSTTGLGISHCEMEDPSSQLRLFPPDTYPSPVTEWPNQMIPPESLLETTLDVGHFSPGPCYEPFGAHSDVSVSPLTYYSPQTLNAPSSYGSAMDFARNSGTLSAPSSHFWPNTPQSDAASSEIQPQVKEEPDDSWEQNLLTEVSDTTVIGSVSQMPHTVSNDAYSKSQHFADNGNDTFVELNPDLGRQRDEGRKPTARKMPVEVVFQLTKNDSELPDERCKILSASGLECTICGTRFTRRSNCREHVKRHDPSLRKSYHCEFCEKPFGRKTDLRRHVDSIHHGIRKFGCEDCGQRFGRRDTLSRQTVAPEDHEARMSPERSKRLSTSLDSLPKIPTAETNDSNPYRNNSCMSGTVIENNQDTW</sequence>
<dbReference type="RefSeq" id="XP_015410503.1">
    <property type="nucleotide sequence ID" value="XM_015548440.1"/>
</dbReference>
<organism evidence="10 11">
    <name type="scientific">Aspergillus nomiae NRRL (strain ATCC 15546 / NRRL 13137 / CBS 260.88 / M93)</name>
    <dbReference type="NCBI Taxonomy" id="1509407"/>
    <lineage>
        <taxon>Eukaryota</taxon>
        <taxon>Fungi</taxon>
        <taxon>Dikarya</taxon>
        <taxon>Ascomycota</taxon>
        <taxon>Pezizomycotina</taxon>
        <taxon>Eurotiomycetes</taxon>
        <taxon>Eurotiomycetidae</taxon>
        <taxon>Eurotiales</taxon>
        <taxon>Aspergillaceae</taxon>
        <taxon>Aspergillus</taxon>
        <taxon>Aspergillus subgen. Circumdati</taxon>
    </lineage>
</organism>
<feature type="region of interest" description="Disordered" evidence="8">
    <location>
        <begin position="1"/>
        <end position="28"/>
    </location>
</feature>
<dbReference type="Gene3D" id="3.30.160.60">
    <property type="entry name" value="Classic Zinc Finger"/>
    <property type="match status" value="1"/>
</dbReference>
<comment type="subcellular location">
    <subcellularLocation>
        <location evidence="1">Nucleus</location>
    </subcellularLocation>
</comment>
<dbReference type="PROSITE" id="PS00028">
    <property type="entry name" value="ZINC_FINGER_C2H2_1"/>
    <property type="match status" value="2"/>
</dbReference>
<dbReference type="SUPFAM" id="SSF57667">
    <property type="entry name" value="beta-beta-alpha zinc fingers"/>
    <property type="match status" value="2"/>
</dbReference>
<evidence type="ECO:0000256" key="3">
    <source>
        <dbReference type="ARBA" id="ARBA00022737"/>
    </source>
</evidence>
<dbReference type="GO" id="GO:0005634">
    <property type="term" value="C:nucleus"/>
    <property type="evidence" value="ECO:0007669"/>
    <property type="project" value="UniProtKB-SubCell"/>
</dbReference>
<keyword evidence="5" id="KW-0862">Zinc</keyword>
<accession>A0A0L1JCW6</accession>
<evidence type="ECO:0000256" key="7">
    <source>
        <dbReference type="PROSITE-ProRule" id="PRU00042"/>
    </source>
</evidence>
<dbReference type="Proteomes" id="UP000037505">
    <property type="component" value="Unassembled WGS sequence"/>
</dbReference>
<proteinExistence type="predicted"/>
<gene>
    <name evidence="10" type="ORF">ANOM_003183</name>
</gene>
<dbReference type="InterPro" id="IPR036236">
    <property type="entry name" value="Znf_C2H2_sf"/>
</dbReference>
<dbReference type="AlphaFoldDB" id="A0A0L1JCW6"/>
<dbReference type="EMBL" id="JNOM01000028">
    <property type="protein sequence ID" value="KNG89580.1"/>
    <property type="molecule type" value="Genomic_DNA"/>
</dbReference>
<keyword evidence="3" id="KW-0677">Repeat</keyword>
<evidence type="ECO:0000256" key="8">
    <source>
        <dbReference type="SAM" id="MobiDB-lite"/>
    </source>
</evidence>
<dbReference type="PANTHER" id="PTHR16515:SF49">
    <property type="entry name" value="GASTRULA ZINC FINGER PROTEIN XLCGF49.1-LIKE-RELATED"/>
    <property type="match status" value="1"/>
</dbReference>